<dbReference type="RefSeq" id="WP_416342253.1">
    <property type="nucleotide sequence ID" value="NZ_JALQCY010000001.1"/>
</dbReference>
<sequence>MEITIGVQNLARELVVETDDTAEAVTTAVREAIAGDNGLLELTDSRGRTILVPTATIGYVEVGAEEQRKVGFGAL</sequence>
<dbReference type="Pfam" id="PF11305">
    <property type="entry name" value="DUF3107"/>
    <property type="match status" value="1"/>
</dbReference>
<dbReference type="InterPro" id="IPR021456">
    <property type="entry name" value="DUF3107"/>
</dbReference>
<dbReference type="Proteomes" id="UP001651050">
    <property type="component" value="Unassembled WGS sequence"/>
</dbReference>
<protein>
    <submittedName>
        <fullName evidence="1">DUF3107 domain-containing protein</fullName>
    </submittedName>
</protein>
<evidence type="ECO:0000313" key="2">
    <source>
        <dbReference type="Proteomes" id="UP001651050"/>
    </source>
</evidence>
<keyword evidence="2" id="KW-1185">Reference proteome</keyword>
<dbReference type="EMBL" id="JALQCY010000001">
    <property type="protein sequence ID" value="MCK9792380.1"/>
    <property type="molecule type" value="Genomic_DNA"/>
</dbReference>
<gene>
    <name evidence="1" type="ORF">M1843_01300</name>
</gene>
<evidence type="ECO:0000313" key="1">
    <source>
        <dbReference type="EMBL" id="MCK9792380.1"/>
    </source>
</evidence>
<comment type="caution">
    <text evidence="1">The sequence shown here is derived from an EMBL/GenBank/DDBJ whole genome shotgun (WGS) entry which is preliminary data.</text>
</comment>
<name>A0ABT0IYP9_9MICO</name>
<accession>A0ABT0IYP9</accession>
<proteinExistence type="predicted"/>
<organism evidence="1 2">
    <name type="scientific">Isoptericola peretonis</name>
    <dbReference type="NCBI Taxonomy" id="2918523"/>
    <lineage>
        <taxon>Bacteria</taxon>
        <taxon>Bacillati</taxon>
        <taxon>Actinomycetota</taxon>
        <taxon>Actinomycetes</taxon>
        <taxon>Micrococcales</taxon>
        <taxon>Promicromonosporaceae</taxon>
        <taxon>Isoptericola</taxon>
    </lineage>
</organism>
<reference evidence="1 2" key="1">
    <citation type="submission" date="2022-02" db="EMBL/GenBank/DDBJ databases">
        <title>The car tank lid bacteriome: a reservoir of bacteria with potential in bioremediation of fuel.</title>
        <authorList>
            <person name="Vidal-Verdu A."/>
            <person name="Gomez-Martinez D."/>
            <person name="Latorre-Perez A."/>
            <person name="Pereto J."/>
            <person name="Porcar M."/>
        </authorList>
    </citation>
    <scope>NUCLEOTIDE SEQUENCE [LARGE SCALE GENOMIC DNA]</scope>
    <source>
        <strain evidence="1 2">4D.3</strain>
    </source>
</reference>